<dbReference type="GO" id="GO:0004497">
    <property type="term" value="F:monooxygenase activity"/>
    <property type="evidence" value="ECO:0007669"/>
    <property type="project" value="UniProtKB-KW"/>
</dbReference>
<dbReference type="PANTHER" id="PTHR46696">
    <property type="entry name" value="P450, PUTATIVE (EUROFUNG)-RELATED"/>
    <property type="match status" value="1"/>
</dbReference>
<dbReference type="CDD" id="cd11030">
    <property type="entry name" value="CYP105-like"/>
    <property type="match status" value="1"/>
</dbReference>
<evidence type="ECO:0000256" key="6">
    <source>
        <dbReference type="ARBA" id="ARBA00023033"/>
    </source>
</evidence>
<dbReference type="AlphaFoldDB" id="A0A5S4GUX3"/>
<dbReference type="InterPro" id="IPR001128">
    <property type="entry name" value="Cyt_P450"/>
</dbReference>
<evidence type="ECO:0000256" key="3">
    <source>
        <dbReference type="ARBA" id="ARBA00022723"/>
    </source>
</evidence>
<dbReference type="PRINTS" id="PR00359">
    <property type="entry name" value="BP450"/>
</dbReference>
<dbReference type="GO" id="GO:0005506">
    <property type="term" value="F:iron ion binding"/>
    <property type="evidence" value="ECO:0007669"/>
    <property type="project" value="InterPro"/>
</dbReference>
<dbReference type="EMBL" id="VCKX01000022">
    <property type="protein sequence ID" value="TMR36755.1"/>
    <property type="molecule type" value="Genomic_DNA"/>
</dbReference>
<evidence type="ECO:0000256" key="2">
    <source>
        <dbReference type="ARBA" id="ARBA00022617"/>
    </source>
</evidence>
<dbReference type="PRINTS" id="PR00385">
    <property type="entry name" value="P450"/>
</dbReference>
<dbReference type="InterPro" id="IPR036396">
    <property type="entry name" value="Cyt_P450_sf"/>
</dbReference>
<keyword evidence="9" id="KW-1185">Reference proteome</keyword>
<evidence type="ECO:0000313" key="9">
    <source>
        <dbReference type="Proteomes" id="UP000306628"/>
    </source>
</evidence>
<dbReference type="Gene3D" id="1.10.630.10">
    <property type="entry name" value="Cytochrome P450"/>
    <property type="match status" value="1"/>
</dbReference>
<accession>A0A5S4GUX3</accession>
<protein>
    <submittedName>
        <fullName evidence="8">Cytochrome P450</fullName>
    </submittedName>
</protein>
<reference evidence="8 9" key="1">
    <citation type="submission" date="2019-05" db="EMBL/GenBank/DDBJ databases">
        <title>Draft genome sequence of Nonomuraea zeae DSM 100528.</title>
        <authorList>
            <person name="Saricaoglu S."/>
            <person name="Isik K."/>
        </authorList>
    </citation>
    <scope>NUCLEOTIDE SEQUENCE [LARGE SCALE GENOMIC DNA]</scope>
    <source>
        <strain evidence="8 9">DSM 100528</strain>
    </source>
</reference>
<organism evidence="8 9">
    <name type="scientific">Nonomuraea zeae</name>
    <dbReference type="NCBI Taxonomy" id="1642303"/>
    <lineage>
        <taxon>Bacteria</taxon>
        <taxon>Bacillati</taxon>
        <taxon>Actinomycetota</taxon>
        <taxon>Actinomycetes</taxon>
        <taxon>Streptosporangiales</taxon>
        <taxon>Streptosporangiaceae</taxon>
        <taxon>Nonomuraea</taxon>
    </lineage>
</organism>
<evidence type="ECO:0000256" key="5">
    <source>
        <dbReference type="ARBA" id="ARBA00023004"/>
    </source>
</evidence>
<dbReference type="Pfam" id="PF00067">
    <property type="entry name" value="p450"/>
    <property type="match status" value="1"/>
</dbReference>
<keyword evidence="2 7" id="KW-0349">Heme</keyword>
<proteinExistence type="inferred from homology"/>
<dbReference type="GO" id="GO:0020037">
    <property type="term" value="F:heme binding"/>
    <property type="evidence" value="ECO:0007669"/>
    <property type="project" value="InterPro"/>
</dbReference>
<dbReference type="InterPro" id="IPR017972">
    <property type="entry name" value="Cyt_P450_CS"/>
</dbReference>
<sequence length="390" mass="42817">MRRSCPLHPPPDYARLRREEPVSRVRLPGGASAWVVARYADVRRILTDPRISADRAKPGYPFLTADAEFLRQVRVFVGMDPPEHGPYRRMFIPEFTTRRVRGLAPDIRKSVHECLDAMAAGPRPADLVTALALPVPTLAISKLLGVPDADYPRFATLTATLMAEPDPELRPQGEAGFRELVGYLSGLVATARRSPGDDLIGRVASTHVESGALSEFQLVFIALLLLFAGYETTANMITLGVVTLLAHPDQLALLHADLSLVPQAVEELLRYLSVAELATCRTAVADLEIGGVRIRAGEGVIPLAASADRDESAFAHPDRFDILRTESRHLAFGHGPHQCLGANLARLELTVVFTELLRRFPTLRLAAPMAEIPFKYDANLFGAYRLPVTW</sequence>
<keyword evidence="6 7" id="KW-0503">Monooxygenase</keyword>
<dbReference type="GO" id="GO:0016705">
    <property type="term" value="F:oxidoreductase activity, acting on paired donors, with incorporation or reduction of molecular oxygen"/>
    <property type="evidence" value="ECO:0007669"/>
    <property type="project" value="InterPro"/>
</dbReference>
<dbReference type="PANTHER" id="PTHR46696:SF1">
    <property type="entry name" value="CYTOCHROME P450 YJIB-RELATED"/>
    <property type="match status" value="1"/>
</dbReference>
<comment type="similarity">
    <text evidence="1 7">Belongs to the cytochrome P450 family.</text>
</comment>
<dbReference type="PROSITE" id="PS00086">
    <property type="entry name" value="CYTOCHROME_P450"/>
    <property type="match status" value="1"/>
</dbReference>
<evidence type="ECO:0000256" key="1">
    <source>
        <dbReference type="ARBA" id="ARBA00010617"/>
    </source>
</evidence>
<keyword evidence="3 7" id="KW-0479">Metal-binding</keyword>
<dbReference type="OrthoDB" id="4133219at2"/>
<evidence type="ECO:0000313" key="8">
    <source>
        <dbReference type="EMBL" id="TMR36755.1"/>
    </source>
</evidence>
<evidence type="ECO:0000256" key="7">
    <source>
        <dbReference type="RuleBase" id="RU000461"/>
    </source>
</evidence>
<evidence type="ECO:0000256" key="4">
    <source>
        <dbReference type="ARBA" id="ARBA00023002"/>
    </source>
</evidence>
<dbReference type="Proteomes" id="UP000306628">
    <property type="component" value="Unassembled WGS sequence"/>
</dbReference>
<keyword evidence="5 7" id="KW-0408">Iron</keyword>
<comment type="caution">
    <text evidence="8">The sequence shown here is derived from an EMBL/GenBank/DDBJ whole genome shotgun (WGS) entry which is preliminary data.</text>
</comment>
<keyword evidence="4 7" id="KW-0560">Oxidoreductase</keyword>
<dbReference type="InterPro" id="IPR002397">
    <property type="entry name" value="Cyt_P450_B"/>
</dbReference>
<dbReference type="FunFam" id="1.10.630.10:FF:000018">
    <property type="entry name" value="Cytochrome P450 monooxygenase"/>
    <property type="match status" value="1"/>
</dbReference>
<name>A0A5S4GUX3_9ACTN</name>
<dbReference type="SUPFAM" id="SSF48264">
    <property type="entry name" value="Cytochrome P450"/>
    <property type="match status" value="1"/>
</dbReference>
<gene>
    <name evidence="8" type="ORF">ETD85_10045</name>
</gene>